<accession>F2F0U6</accession>
<proteinExistence type="predicted"/>
<dbReference type="AlphaFoldDB" id="F2F0U6"/>
<dbReference type="eggNOG" id="ENOG5032XZS">
    <property type="taxonomic scope" value="Bacteria"/>
</dbReference>
<organism evidence="1 2">
    <name type="scientific">Solibacillus silvestris (strain StLB046)</name>
    <name type="common">Bacillus silvestris</name>
    <dbReference type="NCBI Taxonomy" id="1002809"/>
    <lineage>
        <taxon>Bacteria</taxon>
        <taxon>Bacillati</taxon>
        <taxon>Bacillota</taxon>
        <taxon>Bacilli</taxon>
        <taxon>Bacillales</taxon>
        <taxon>Caryophanaceae</taxon>
        <taxon>Solibacillus</taxon>
    </lineage>
</organism>
<dbReference type="EMBL" id="AP012157">
    <property type="protein sequence ID" value="BAK16340.1"/>
    <property type="molecule type" value="Genomic_DNA"/>
</dbReference>
<reference evidence="2" key="1">
    <citation type="submission" date="2011-04" db="EMBL/GenBank/DDBJ databases">
        <title>Genome sequence of Solibacillus silvestris StLB046.</title>
        <authorList>
            <person name="Morohoshi T."/>
            <person name="Someya N."/>
            <person name="Ikeda T."/>
        </authorList>
    </citation>
    <scope>NUCLEOTIDE SEQUENCE [LARGE SCALE GENOMIC DNA]</scope>
    <source>
        <strain evidence="2">StLB046</strain>
    </source>
</reference>
<evidence type="ECO:0000313" key="2">
    <source>
        <dbReference type="Proteomes" id="UP000006691"/>
    </source>
</evidence>
<protein>
    <submittedName>
        <fullName evidence="1">Uncharacterized protein</fullName>
    </submittedName>
</protein>
<keyword evidence="2" id="KW-1185">Reference proteome</keyword>
<reference evidence="1 2" key="2">
    <citation type="journal article" date="2012" name="J. Biosci. Bioeng.">
        <title>Complete genome sequence and characterization of the N-acylhomoserine lactone-degrading gene of the potato leaf-associated Solibacillus silvestris.</title>
        <authorList>
            <person name="Morohoshi T."/>
            <person name="Tominaga Y."/>
            <person name="Someya N."/>
            <person name="Ikeda T."/>
        </authorList>
    </citation>
    <scope>NUCLEOTIDE SEQUENCE [LARGE SCALE GENOMIC DNA]</scope>
    <source>
        <strain evidence="1 2">StLB046</strain>
    </source>
</reference>
<sequence>MKIVEGDRKLIIDGFEFYGKIQQTNFCKQCKSNLVFFDKFDTYFCLKGNSWTDSKCSDPHWKYCPSRPEYPLLH</sequence>
<dbReference type="KEGG" id="siv:SSIL_1917"/>
<gene>
    <name evidence="1" type="ordered locus">SSIL_1917</name>
</gene>
<name>F2F0U6_SOLSS</name>
<dbReference type="Proteomes" id="UP000006691">
    <property type="component" value="Chromosome"/>
</dbReference>
<dbReference type="HOGENOM" id="CLU_2698223_0_0_9"/>
<evidence type="ECO:0000313" key="1">
    <source>
        <dbReference type="EMBL" id="BAK16340.1"/>
    </source>
</evidence>